<comment type="caution">
    <text evidence="4">The sequence shown here is derived from an EMBL/GenBank/DDBJ whole genome shotgun (WGS) entry which is preliminary data.</text>
</comment>
<dbReference type="AlphaFoldDB" id="A0AAJ0HXC1"/>
<dbReference type="EMBL" id="JAUIQD010000001">
    <property type="protein sequence ID" value="KAK3364630.1"/>
    <property type="molecule type" value="Genomic_DNA"/>
</dbReference>
<evidence type="ECO:0000256" key="3">
    <source>
        <dbReference type="SAM" id="SignalP"/>
    </source>
</evidence>
<keyword evidence="1" id="KW-0175">Coiled coil</keyword>
<reference evidence="4" key="2">
    <citation type="submission" date="2023-06" db="EMBL/GenBank/DDBJ databases">
        <authorList>
            <consortium name="Lawrence Berkeley National Laboratory"/>
            <person name="Haridas S."/>
            <person name="Hensen N."/>
            <person name="Bonometti L."/>
            <person name="Westerberg I."/>
            <person name="Brannstrom I.O."/>
            <person name="Guillou S."/>
            <person name="Cros-Aarteil S."/>
            <person name="Calhoun S."/>
            <person name="Kuo A."/>
            <person name="Mondo S."/>
            <person name="Pangilinan J."/>
            <person name="Riley R."/>
            <person name="Labutti K."/>
            <person name="Andreopoulos B."/>
            <person name="Lipzen A."/>
            <person name="Chen C."/>
            <person name="Yanf M."/>
            <person name="Daum C."/>
            <person name="Ng V."/>
            <person name="Clum A."/>
            <person name="Steindorff A."/>
            <person name="Ohm R."/>
            <person name="Martin F."/>
            <person name="Silar P."/>
            <person name="Natvig D."/>
            <person name="Lalanne C."/>
            <person name="Gautier V."/>
            <person name="Ament-Velasquez S.L."/>
            <person name="Kruys A."/>
            <person name="Hutchinson M.I."/>
            <person name="Powell A.J."/>
            <person name="Barry K."/>
            <person name="Miller A.N."/>
            <person name="Grigoriev I.V."/>
            <person name="Debuchy R."/>
            <person name="Gladieux P."/>
            <person name="Thoren M.H."/>
            <person name="Johannesson H."/>
        </authorList>
    </citation>
    <scope>NUCLEOTIDE SEQUENCE</scope>
    <source>
        <strain evidence="4">CBS 955.72</strain>
    </source>
</reference>
<feature type="chain" id="PRO_5042492360" evidence="3">
    <location>
        <begin position="26"/>
        <end position="209"/>
    </location>
</feature>
<evidence type="ECO:0000313" key="5">
    <source>
        <dbReference type="Proteomes" id="UP001275084"/>
    </source>
</evidence>
<reference evidence="4" key="1">
    <citation type="journal article" date="2023" name="Mol. Phylogenet. Evol.">
        <title>Genome-scale phylogeny and comparative genomics of the fungal order Sordariales.</title>
        <authorList>
            <person name="Hensen N."/>
            <person name="Bonometti L."/>
            <person name="Westerberg I."/>
            <person name="Brannstrom I.O."/>
            <person name="Guillou S."/>
            <person name="Cros-Aarteil S."/>
            <person name="Calhoun S."/>
            <person name="Haridas S."/>
            <person name="Kuo A."/>
            <person name="Mondo S."/>
            <person name="Pangilinan J."/>
            <person name="Riley R."/>
            <person name="LaButti K."/>
            <person name="Andreopoulos B."/>
            <person name="Lipzen A."/>
            <person name="Chen C."/>
            <person name="Yan M."/>
            <person name="Daum C."/>
            <person name="Ng V."/>
            <person name="Clum A."/>
            <person name="Steindorff A."/>
            <person name="Ohm R.A."/>
            <person name="Martin F."/>
            <person name="Silar P."/>
            <person name="Natvig D.O."/>
            <person name="Lalanne C."/>
            <person name="Gautier V."/>
            <person name="Ament-Velasquez S.L."/>
            <person name="Kruys A."/>
            <person name="Hutchinson M.I."/>
            <person name="Powell A.J."/>
            <person name="Barry K."/>
            <person name="Miller A.N."/>
            <person name="Grigoriev I.V."/>
            <person name="Debuchy R."/>
            <person name="Gladieux P."/>
            <person name="Hiltunen Thoren M."/>
            <person name="Johannesson H."/>
        </authorList>
    </citation>
    <scope>NUCLEOTIDE SEQUENCE</scope>
    <source>
        <strain evidence="4">CBS 955.72</strain>
    </source>
</reference>
<feature type="coiled-coil region" evidence="1">
    <location>
        <begin position="89"/>
        <end position="182"/>
    </location>
</feature>
<feature type="compositionally biased region" description="Pro residues" evidence="2">
    <location>
        <begin position="27"/>
        <end position="36"/>
    </location>
</feature>
<feature type="region of interest" description="Disordered" evidence="2">
    <location>
        <begin position="27"/>
        <end position="49"/>
    </location>
</feature>
<gene>
    <name evidence="4" type="ORF">B0T25DRAFT_530654</name>
</gene>
<organism evidence="4 5">
    <name type="scientific">Lasiosphaeria hispida</name>
    <dbReference type="NCBI Taxonomy" id="260671"/>
    <lineage>
        <taxon>Eukaryota</taxon>
        <taxon>Fungi</taxon>
        <taxon>Dikarya</taxon>
        <taxon>Ascomycota</taxon>
        <taxon>Pezizomycotina</taxon>
        <taxon>Sordariomycetes</taxon>
        <taxon>Sordariomycetidae</taxon>
        <taxon>Sordariales</taxon>
        <taxon>Lasiosphaeriaceae</taxon>
        <taxon>Lasiosphaeria</taxon>
    </lineage>
</organism>
<evidence type="ECO:0000256" key="1">
    <source>
        <dbReference type="SAM" id="Coils"/>
    </source>
</evidence>
<keyword evidence="3" id="KW-0732">Signal</keyword>
<evidence type="ECO:0000256" key="2">
    <source>
        <dbReference type="SAM" id="MobiDB-lite"/>
    </source>
</evidence>
<accession>A0AAJ0HXC1</accession>
<proteinExistence type="predicted"/>
<keyword evidence="5" id="KW-1185">Reference proteome</keyword>
<feature type="signal peptide" evidence="3">
    <location>
        <begin position="1"/>
        <end position="25"/>
    </location>
</feature>
<dbReference type="Proteomes" id="UP001275084">
    <property type="component" value="Unassembled WGS sequence"/>
</dbReference>
<protein>
    <submittedName>
        <fullName evidence="4">Uncharacterized protein</fullName>
    </submittedName>
</protein>
<name>A0AAJ0HXC1_9PEZI</name>
<sequence length="209" mass="23583">MTRPLQRMLPASIFLTSLFLLCVLVKPPSPPSPPSPSSEEDRPSPMGPRRRIMVREELKTSPSYVGPVGEQEVLAVAWKKEKGELESARDGLMRIVREQKSELEEANQKLGIAETALKTLEGVNRDLEKEKERLEHENKALVMDKEFLEAEASELRVENVGLEGEKLALERANRALEKTARTPMVVAEKPQLRVEWASWNALGINSQRH</sequence>
<evidence type="ECO:0000313" key="4">
    <source>
        <dbReference type="EMBL" id="KAK3364630.1"/>
    </source>
</evidence>